<feature type="region of interest" description="Disordered" evidence="3">
    <location>
        <begin position="44"/>
        <end position="63"/>
    </location>
</feature>
<dbReference type="PANTHER" id="PTHR19321">
    <property type="entry name" value="PROTEIN REGULATOR OF CYTOKINESIS 1 PRC1-RELATED"/>
    <property type="match status" value="1"/>
</dbReference>
<feature type="region of interest" description="Disordered" evidence="3">
    <location>
        <begin position="85"/>
        <end position="164"/>
    </location>
</feature>
<dbReference type="GO" id="GO:0008017">
    <property type="term" value="F:microtubule binding"/>
    <property type="evidence" value="ECO:0007669"/>
    <property type="project" value="InterPro"/>
</dbReference>
<organism evidence="4 5">
    <name type="scientific">Lolium multiflorum</name>
    <name type="common">Italian ryegrass</name>
    <name type="synonym">Lolium perenne subsp. multiflorum</name>
    <dbReference type="NCBI Taxonomy" id="4521"/>
    <lineage>
        <taxon>Eukaryota</taxon>
        <taxon>Viridiplantae</taxon>
        <taxon>Streptophyta</taxon>
        <taxon>Embryophyta</taxon>
        <taxon>Tracheophyta</taxon>
        <taxon>Spermatophyta</taxon>
        <taxon>Magnoliopsida</taxon>
        <taxon>Liliopsida</taxon>
        <taxon>Poales</taxon>
        <taxon>Poaceae</taxon>
        <taxon>BOP clade</taxon>
        <taxon>Pooideae</taxon>
        <taxon>Poodae</taxon>
        <taxon>Poeae</taxon>
        <taxon>Poeae Chloroplast Group 2 (Poeae type)</taxon>
        <taxon>Loliodinae</taxon>
        <taxon>Loliinae</taxon>
        <taxon>Lolium</taxon>
    </lineage>
</organism>
<dbReference type="GO" id="GO:0000226">
    <property type="term" value="P:microtubule cytoskeleton organization"/>
    <property type="evidence" value="ECO:0007669"/>
    <property type="project" value="InterPro"/>
</dbReference>
<dbReference type="GO" id="GO:0005874">
    <property type="term" value="C:microtubule"/>
    <property type="evidence" value="ECO:0007669"/>
    <property type="project" value="UniProtKB-KW"/>
</dbReference>
<proteinExistence type="inferred from homology"/>
<comment type="similarity">
    <text evidence="1">Belongs to the MAP65/ASE1 family.</text>
</comment>
<dbReference type="EMBL" id="JAUUTY010000002">
    <property type="protein sequence ID" value="KAK1678585.1"/>
    <property type="molecule type" value="Genomic_DNA"/>
</dbReference>
<feature type="region of interest" description="Disordered" evidence="3">
    <location>
        <begin position="573"/>
        <end position="648"/>
    </location>
</feature>
<comment type="caution">
    <text evidence="4">The sequence shown here is derived from an EMBL/GenBank/DDBJ whole genome shotgun (WGS) entry which is preliminary data.</text>
</comment>
<evidence type="ECO:0000313" key="5">
    <source>
        <dbReference type="Proteomes" id="UP001231189"/>
    </source>
</evidence>
<dbReference type="GO" id="GO:0005819">
    <property type="term" value="C:spindle"/>
    <property type="evidence" value="ECO:0007669"/>
    <property type="project" value="TreeGrafter"/>
</dbReference>
<evidence type="ECO:0000256" key="1">
    <source>
        <dbReference type="ARBA" id="ARBA00006187"/>
    </source>
</evidence>
<reference evidence="4" key="1">
    <citation type="submission" date="2023-07" db="EMBL/GenBank/DDBJ databases">
        <title>A chromosome-level genome assembly of Lolium multiflorum.</title>
        <authorList>
            <person name="Chen Y."/>
            <person name="Copetti D."/>
            <person name="Kolliker R."/>
            <person name="Studer B."/>
        </authorList>
    </citation>
    <scope>NUCLEOTIDE SEQUENCE</scope>
    <source>
        <strain evidence="4">02402/16</strain>
        <tissue evidence="4">Leaf</tissue>
    </source>
</reference>
<evidence type="ECO:0000256" key="3">
    <source>
        <dbReference type="SAM" id="MobiDB-lite"/>
    </source>
</evidence>
<dbReference type="InterPro" id="IPR007145">
    <property type="entry name" value="MAP65_Ase1_PRC1"/>
</dbReference>
<evidence type="ECO:0000313" key="4">
    <source>
        <dbReference type="EMBL" id="KAK1678585.1"/>
    </source>
</evidence>
<sequence>MDPCALFLLEDSSSSDESDLEELLDDNLEQTSVILAAAAATDVRPRKRKGSTMGGCASRGTAPQPHFAHARLLRRAIAPPLPFSAAKHARDATSAAPVLRHQARPRRYLRRGRDSPTLPPPRPRFSGGTFAAAVPLRRHLRRGRASPTAPPPRPRLSDGTSAAAAPLRRHLRRGCASPTALLPRLCLSYSTSAPDKDSDFVASSSGSATLPSSTSSNLTRITLLPCVYCSASQLKFFSLMNESKANYPCLNCGINLNRLDRYLQMEQIEDSLGNFSGSDLFPENSFPSVTKTRMVKIHPESLQNIMHVLEVEYHRICDELGENERKNKIEISGSLEVKLDYMLNNLQEARKKRRGRWDEFVDVIHQLEGYSSSMRPVQFRPSAVLLSHRPNLSLKRLRELKYLLKLFQKDKNTPRHFKAIYLLCDDLNLDFAEEIFKSDKEDDGSTVFMLEDVVKRLEVLKKERLTNTANDSNVERKLMEEISKKKKVLSELVSQSHLNAQDYELDFSMHDVKAGKEDATLIIKKLHGLIMKLKKELKLRKDIIDGAEKILNTRSEEIQLLSFRSEIGGQTCEDHEDISMSPSISPPSSASVSSSDCKSNDSDYSPSLSASESSEDRKDSDYSPDSSQSDDNMQDFVVPETDSDSEDA</sequence>
<keyword evidence="5" id="KW-1185">Reference proteome</keyword>
<keyword evidence="2" id="KW-0493">Microtubule</keyword>
<evidence type="ECO:0000256" key="2">
    <source>
        <dbReference type="ARBA" id="ARBA00022701"/>
    </source>
</evidence>
<protein>
    <submittedName>
        <fullName evidence="4">Uncharacterized protein</fullName>
    </submittedName>
</protein>
<dbReference type="AlphaFoldDB" id="A0AAD8WS53"/>
<gene>
    <name evidence="4" type="ORF">QYE76_039433</name>
</gene>
<feature type="compositionally biased region" description="Basic residues" evidence="3">
    <location>
        <begin position="101"/>
        <end position="110"/>
    </location>
</feature>
<dbReference type="PANTHER" id="PTHR19321:SF41">
    <property type="entry name" value="FASCETTO-RELATED"/>
    <property type="match status" value="1"/>
</dbReference>
<name>A0AAD8WS53_LOLMU</name>
<accession>A0AAD8WS53</accession>
<feature type="compositionally biased region" description="Low complexity" evidence="3">
    <location>
        <begin position="579"/>
        <end position="612"/>
    </location>
</feature>
<dbReference type="GO" id="GO:0005737">
    <property type="term" value="C:cytoplasm"/>
    <property type="evidence" value="ECO:0007669"/>
    <property type="project" value="TreeGrafter"/>
</dbReference>
<dbReference type="Proteomes" id="UP001231189">
    <property type="component" value="Unassembled WGS sequence"/>
</dbReference>